<reference evidence="8" key="1">
    <citation type="submission" date="2024-04" db="EMBL/GenBank/DDBJ databases">
        <authorList>
            <person name="Manzano-Marin A."/>
            <person name="Manzano-Marin A."/>
            <person name="Alejandro Manzano Marin A."/>
        </authorList>
    </citation>
    <scope>NUCLEOTIDE SEQUENCE [LARGE SCALE GENOMIC DNA]</scope>
    <source>
        <strain evidence="8">TABTEA</strain>
    </source>
</reference>
<evidence type="ECO:0000256" key="4">
    <source>
        <dbReference type="ARBA" id="ARBA00022729"/>
    </source>
</evidence>
<organism evidence="8 9">
    <name type="scientific">Candidatus Providencia siddallii</name>
    <dbReference type="NCBI Taxonomy" id="1715285"/>
    <lineage>
        <taxon>Bacteria</taxon>
        <taxon>Pseudomonadati</taxon>
        <taxon>Pseudomonadota</taxon>
        <taxon>Gammaproteobacteria</taxon>
        <taxon>Enterobacterales</taxon>
        <taxon>Morganellaceae</taxon>
        <taxon>Providencia</taxon>
    </lineage>
</organism>
<dbReference type="PRINTS" id="PR00690">
    <property type="entry name" value="ADHESNFAMILY"/>
</dbReference>
<accession>A0ABM9NPV6</accession>
<evidence type="ECO:0000313" key="9">
    <source>
        <dbReference type="Proteomes" id="UP001497533"/>
    </source>
</evidence>
<evidence type="ECO:0000256" key="5">
    <source>
        <dbReference type="ARBA" id="ARBA00022906"/>
    </source>
</evidence>
<evidence type="ECO:0000256" key="7">
    <source>
        <dbReference type="SAM" id="Phobius"/>
    </source>
</evidence>
<gene>
    <name evidence="8" type="primary">znuA</name>
    <name evidence="8" type="ORF">PRHACTZTBTEA_600</name>
</gene>
<dbReference type="NCBIfam" id="NF007091">
    <property type="entry name" value="PRK09545.1"/>
    <property type="match status" value="1"/>
</dbReference>
<dbReference type="EMBL" id="OZ034688">
    <property type="protein sequence ID" value="CAL1329506.1"/>
    <property type="molecule type" value="Genomic_DNA"/>
</dbReference>
<dbReference type="InterPro" id="IPR050492">
    <property type="entry name" value="Bact_metal-bind_prot9"/>
</dbReference>
<dbReference type="Proteomes" id="UP001497533">
    <property type="component" value="Chromosome"/>
</dbReference>
<dbReference type="PANTHER" id="PTHR42953:SF3">
    <property type="entry name" value="HIGH-AFFINITY ZINC UPTAKE SYSTEM PROTEIN ZNUA"/>
    <property type="match status" value="1"/>
</dbReference>
<name>A0ABM9NPV6_9GAMM</name>
<dbReference type="InterPro" id="IPR006128">
    <property type="entry name" value="Lipoprotein_PsaA-like"/>
</dbReference>
<evidence type="ECO:0000256" key="6">
    <source>
        <dbReference type="RuleBase" id="RU003512"/>
    </source>
</evidence>
<proteinExistence type="inferred from homology"/>
<evidence type="ECO:0000256" key="1">
    <source>
        <dbReference type="ARBA" id="ARBA00011028"/>
    </source>
</evidence>
<dbReference type="Pfam" id="PF01297">
    <property type="entry name" value="ZnuA"/>
    <property type="match status" value="1"/>
</dbReference>
<keyword evidence="5" id="KW-0406">Ion transport</keyword>
<comment type="similarity">
    <text evidence="1 6">Belongs to the bacterial solute-binding protein 9 family.</text>
</comment>
<feature type="transmembrane region" description="Helical" evidence="7">
    <location>
        <begin position="7"/>
        <end position="34"/>
    </location>
</feature>
<dbReference type="InterPro" id="IPR006127">
    <property type="entry name" value="ZnuA-like"/>
</dbReference>
<sequence length="315" mass="37044">MIYKLKYIFYMFIFYTIICFMIFSPSSLVFANIITSIRPLAFIAAGVVDGIMPIQILLPDGFSPHDYSLKPSDFKKIKQADLVIWIGPDMEKFLQKPISRLSKNKHIAVTELNSIKSLLITDFYSKNNYFNNKDKDKNNKYRINYQYNMHVWLSPKIACIIAQSICNNLIKIYPEKKEKLRLNFYEFKKNIKQNDILVNNILNSSRKKKYFVFHDAYSYFEKYYKLSPLGCFTINPEIQPGIKKIYQIQNQFIINKVQCIFLEPQFNSAVINNIIKKTKINIGILDPLGIGLPIYRDSYMKFLIRLSKQYVNCLN</sequence>
<dbReference type="PANTHER" id="PTHR42953">
    <property type="entry name" value="HIGH-AFFINITY ZINC UPTAKE SYSTEM PROTEIN ZNUA-RELATED"/>
    <property type="match status" value="1"/>
</dbReference>
<evidence type="ECO:0000256" key="3">
    <source>
        <dbReference type="ARBA" id="ARBA00022448"/>
    </source>
</evidence>
<keyword evidence="7" id="KW-0812">Transmembrane</keyword>
<keyword evidence="7" id="KW-1133">Transmembrane helix</keyword>
<keyword evidence="4" id="KW-0732">Signal</keyword>
<keyword evidence="7" id="KW-0472">Membrane</keyword>
<evidence type="ECO:0000313" key="8">
    <source>
        <dbReference type="EMBL" id="CAL1329506.1"/>
    </source>
</evidence>
<keyword evidence="5" id="KW-0862">Zinc</keyword>
<keyword evidence="5" id="KW-0864">Zinc transport</keyword>
<protein>
    <recommendedName>
        <fullName evidence="2">High-affinity zinc uptake system protein ZnuA</fullName>
    </recommendedName>
</protein>
<dbReference type="SUPFAM" id="SSF53807">
    <property type="entry name" value="Helical backbone' metal receptor"/>
    <property type="match status" value="1"/>
</dbReference>
<dbReference type="Gene3D" id="3.40.50.1980">
    <property type="entry name" value="Nitrogenase molybdenum iron protein domain"/>
    <property type="match status" value="2"/>
</dbReference>
<evidence type="ECO:0000256" key="2">
    <source>
        <dbReference type="ARBA" id="ARBA00015915"/>
    </source>
</evidence>
<keyword evidence="3 6" id="KW-0813">Transport</keyword>
<keyword evidence="9" id="KW-1185">Reference proteome</keyword>